<gene>
    <name evidence="1" type="ORF">BGTH12_LOCUS5774</name>
</gene>
<proteinExistence type="predicted"/>
<dbReference type="AlphaFoldDB" id="A0A9W4DQA6"/>
<sequence length="300" mass="34990">MNSLHLIFRYQSLRLEAVFLLLLISTNASLILRGIDETMKPGYHCRAKRYLFSEIEAAREAACRGFMVTRTESRRPLVYIEAKDNNNLIFEWGIPKTLRRENNDKIMNRLEKITFNNNCELKDVLYYDRKSRKFQPCDKVSEDSASTSSGKKQVPEKPFLQCGSFSWEFEEIKKTSTHNVHQYLNRFVVIEHTSNKFDGPWKKATLRKIILVAKKWIPIPFEIIVNNENEVIGVIVTHHISRVSTVPPYFIKDIVNMSTKKIGREKQKIKLRCLLDTKFSLLTKDQGSNLINPHKRKTLA</sequence>
<accession>A0A9W4DQA6</accession>
<organism evidence="1 2">
    <name type="scientific">Blumeria graminis f. sp. triticale</name>
    <dbReference type="NCBI Taxonomy" id="1689686"/>
    <lineage>
        <taxon>Eukaryota</taxon>
        <taxon>Fungi</taxon>
        <taxon>Dikarya</taxon>
        <taxon>Ascomycota</taxon>
        <taxon>Pezizomycotina</taxon>
        <taxon>Leotiomycetes</taxon>
        <taxon>Erysiphales</taxon>
        <taxon>Erysiphaceae</taxon>
        <taxon>Blumeria</taxon>
    </lineage>
</organism>
<reference evidence="1" key="1">
    <citation type="submission" date="2020-10" db="EMBL/GenBank/DDBJ databases">
        <authorList>
            <person name="Muller C M."/>
        </authorList>
    </citation>
    <scope>NUCLEOTIDE SEQUENCE</scope>
    <source>
        <strain evidence="1">THUN-12</strain>
    </source>
</reference>
<comment type="caution">
    <text evidence="1">The sequence shown here is derived from an EMBL/GenBank/DDBJ whole genome shotgun (WGS) entry which is preliminary data.</text>
</comment>
<dbReference type="EMBL" id="CAJHIT010000008">
    <property type="protein sequence ID" value="CAD6504416.1"/>
    <property type="molecule type" value="Genomic_DNA"/>
</dbReference>
<name>A0A9W4DQA6_BLUGR</name>
<evidence type="ECO:0000313" key="2">
    <source>
        <dbReference type="Proteomes" id="UP000683417"/>
    </source>
</evidence>
<dbReference type="Proteomes" id="UP000683417">
    <property type="component" value="Unassembled WGS sequence"/>
</dbReference>
<evidence type="ECO:0000313" key="1">
    <source>
        <dbReference type="EMBL" id="CAD6504416.1"/>
    </source>
</evidence>
<protein>
    <submittedName>
        <fullName evidence="1">BgTH12-06146</fullName>
    </submittedName>
</protein>